<evidence type="ECO:0000256" key="1">
    <source>
        <dbReference type="SAM" id="MobiDB-lite"/>
    </source>
</evidence>
<dbReference type="AlphaFoldDB" id="A0A396GZK5"/>
<protein>
    <submittedName>
        <fullName evidence="2">Uncharacterized protein</fullName>
    </submittedName>
</protein>
<reference evidence="2" key="1">
    <citation type="journal article" date="2018" name="Nat. Plants">
        <title>Whole-genome landscape of Medicago truncatula symbiotic genes.</title>
        <authorList>
            <person name="Pecrix Y."/>
            <person name="Gamas P."/>
            <person name="Carrere S."/>
        </authorList>
    </citation>
    <scope>NUCLEOTIDE SEQUENCE</scope>
    <source>
        <tissue evidence="2">Leaves</tissue>
    </source>
</reference>
<feature type="region of interest" description="Disordered" evidence="1">
    <location>
        <begin position="261"/>
        <end position="293"/>
    </location>
</feature>
<sequence>MLGHSVQTCSKLNTSSKSNGYVPLYQKPHNVTTNALNKASLSGRIDVNTSGSSILIGNKNATSGPAKTQRSRKSPIQHQSETVTKFEEGEILPSQKFNQVESHAADKPSRTKLTLQNSFELLEEDETLVLGEARPIDGDLPSLTIEEVPGIIDRQCALITAPIFDDNITLQPVITPITTTDEILGPDKRKVQFTVGPKNMSAACLKDGKALSKFLGVEPDTDTITTMDEVLVPTKGKVQVSGGSKNVSAASMKSVQILSKSWGDEVDTDPATDSTMEQDTDSEKPVGYFKISS</sequence>
<dbReference type="EMBL" id="PSQE01000007">
    <property type="protein sequence ID" value="RHN46546.1"/>
    <property type="molecule type" value="Genomic_DNA"/>
</dbReference>
<dbReference type="Proteomes" id="UP000265566">
    <property type="component" value="Chromosome 7"/>
</dbReference>
<evidence type="ECO:0000313" key="2">
    <source>
        <dbReference type="EMBL" id="RHN46546.1"/>
    </source>
</evidence>
<name>A0A396GZK5_MEDTR</name>
<comment type="caution">
    <text evidence="2">The sequence shown here is derived from an EMBL/GenBank/DDBJ whole genome shotgun (WGS) entry which is preliminary data.</text>
</comment>
<feature type="compositionally biased region" description="Acidic residues" evidence="1">
    <location>
        <begin position="264"/>
        <end position="280"/>
    </location>
</feature>
<accession>A0A396GZK5</accession>
<dbReference type="Gramene" id="rna41043">
    <property type="protein sequence ID" value="RHN46546.1"/>
    <property type="gene ID" value="gene41043"/>
</dbReference>
<proteinExistence type="predicted"/>
<feature type="compositionally biased region" description="Polar residues" evidence="1">
    <location>
        <begin position="55"/>
        <end position="68"/>
    </location>
</feature>
<feature type="region of interest" description="Disordered" evidence="1">
    <location>
        <begin position="55"/>
        <end position="83"/>
    </location>
</feature>
<organism evidence="2">
    <name type="scientific">Medicago truncatula</name>
    <name type="common">Barrel medic</name>
    <name type="synonym">Medicago tribuloides</name>
    <dbReference type="NCBI Taxonomy" id="3880"/>
    <lineage>
        <taxon>Eukaryota</taxon>
        <taxon>Viridiplantae</taxon>
        <taxon>Streptophyta</taxon>
        <taxon>Embryophyta</taxon>
        <taxon>Tracheophyta</taxon>
        <taxon>Spermatophyta</taxon>
        <taxon>Magnoliopsida</taxon>
        <taxon>eudicotyledons</taxon>
        <taxon>Gunneridae</taxon>
        <taxon>Pentapetalae</taxon>
        <taxon>rosids</taxon>
        <taxon>fabids</taxon>
        <taxon>Fabales</taxon>
        <taxon>Fabaceae</taxon>
        <taxon>Papilionoideae</taxon>
        <taxon>50 kb inversion clade</taxon>
        <taxon>NPAAA clade</taxon>
        <taxon>Hologalegina</taxon>
        <taxon>IRL clade</taxon>
        <taxon>Trifolieae</taxon>
        <taxon>Medicago</taxon>
    </lineage>
</organism>
<gene>
    <name evidence="2" type="ORF">MtrunA17_Chr7g0243381</name>
</gene>